<dbReference type="SMART" id="SM00388">
    <property type="entry name" value="HisKA"/>
    <property type="match status" value="1"/>
</dbReference>
<dbReference type="InterPro" id="IPR036097">
    <property type="entry name" value="HisK_dim/P_sf"/>
</dbReference>
<feature type="transmembrane region" description="Helical" evidence="11">
    <location>
        <begin position="49"/>
        <end position="67"/>
    </location>
</feature>
<comment type="subcellular location">
    <subcellularLocation>
        <location evidence="2">Cell membrane</location>
    </subcellularLocation>
</comment>
<name>A0ABR9DMG3_9MICO</name>
<dbReference type="Gene3D" id="1.10.287.130">
    <property type="match status" value="1"/>
</dbReference>
<dbReference type="InterPro" id="IPR036890">
    <property type="entry name" value="HATPase_C_sf"/>
</dbReference>
<dbReference type="CDD" id="cd00082">
    <property type="entry name" value="HisKA"/>
    <property type="match status" value="1"/>
</dbReference>
<dbReference type="Pfam" id="PF02518">
    <property type="entry name" value="HATPase_c"/>
    <property type="match status" value="1"/>
</dbReference>
<proteinExistence type="predicted"/>
<keyword evidence="11" id="KW-0472">Membrane</keyword>
<evidence type="ECO:0000256" key="1">
    <source>
        <dbReference type="ARBA" id="ARBA00000085"/>
    </source>
</evidence>
<dbReference type="InterPro" id="IPR005467">
    <property type="entry name" value="His_kinase_dom"/>
</dbReference>
<evidence type="ECO:0000256" key="3">
    <source>
        <dbReference type="ARBA" id="ARBA00012438"/>
    </source>
</evidence>
<dbReference type="Proteomes" id="UP000642107">
    <property type="component" value="Unassembled WGS sequence"/>
</dbReference>
<keyword evidence="6 13" id="KW-0418">Kinase</keyword>
<evidence type="ECO:0000256" key="11">
    <source>
        <dbReference type="SAM" id="Phobius"/>
    </source>
</evidence>
<evidence type="ECO:0000256" key="6">
    <source>
        <dbReference type="ARBA" id="ARBA00022777"/>
    </source>
</evidence>
<keyword evidence="8" id="KW-0902">Two-component regulatory system</keyword>
<comment type="caution">
    <text evidence="13">The sequence shown here is derived from an EMBL/GenBank/DDBJ whole genome shotgun (WGS) entry which is preliminary data.</text>
</comment>
<dbReference type="GO" id="GO:0016301">
    <property type="term" value="F:kinase activity"/>
    <property type="evidence" value="ECO:0007669"/>
    <property type="project" value="UniProtKB-KW"/>
</dbReference>
<evidence type="ECO:0000256" key="4">
    <source>
        <dbReference type="ARBA" id="ARBA00022679"/>
    </source>
</evidence>
<evidence type="ECO:0000256" key="8">
    <source>
        <dbReference type="ARBA" id="ARBA00023012"/>
    </source>
</evidence>
<dbReference type="InterPro" id="IPR003661">
    <property type="entry name" value="HisK_dim/P_dom"/>
</dbReference>
<evidence type="ECO:0000256" key="2">
    <source>
        <dbReference type="ARBA" id="ARBA00004236"/>
    </source>
</evidence>
<feature type="region of interest" description="Disordered" evidence="10">
    <location>
        <begin position="1"/>
        <end position="40"/>
    </location>
</feature>
<keyword evidence="4" id="KW-0808">Transferase</keyword>
<dbReference type="Gene3D" id="3.30.565.10">
    <property type="entry name" value="Histidine kinase-like ATPase, C-terminal domain"/>
    <property type="match status" value="1"/>
</dbReference>
<protein>
    <recommendedName>
        <fullName evidence="9">Sensor-like histidine kinase SenX3</fullName>
        <ecNumber evidence="3">2.7.13.3</ecNumber>
    </recommendedName>
</protein>
<dbReference type="EMBL" id="JACZDF010000001">
    <property type="protein sequence ID" value="MBD9698331.1"/>
    <property type="molecule type" value="Genomic_DNA"/>
</dbReference>
<organism evidence="13 14">
    <name type="scientific">Flavimobilis rhizosphaerae</name>
    <dbReference type="NCBI Taxonomy" id="2775421"/>
    <lineage>
        <taxon>Bacteria</taxon>
        <taxon>Bacillati</taxon>
        <taxon>Actinomycetota</taxon>
        <taxon>Actinomycetes</taxon>
        <taxon>Micrococcales</taxon>
        <taxon>Jonesiaceae</taxon>
        <taxon>Flavimobilis</taxon>
    </lineage>
</organism>
<dbReference type="InterPro" id="IPR003594">
    <property type="entry name" value="HATPase_dom"/>
</dbReference>
<keyword evidence="14" id="KW-1185">Reference proteome</keyword>
<evidence type="ECO:0000256" key="9">
    <source>
        <dbReference type="ARBA" id="ARBA00039401"/>
    </source>
</evidence>
<dbReference type="PROSITE" id="PS50109">
    <property type="entry name" value="HIS_KIN"/>
    <property type="match status" value="1"/>
</dbReference>
<evidence type="ECO:0000313" key="14">
    <source>
        <dbReference type="Proteomes" id="UP000642107"/>
    </source>
</evidence>
<sequence length="367" mass="37569">MSGATASQHDGPSGGPAAGAGPQPTAPQPTAPRPAAAADGPARPRAVTVAWALAGVALLAAAVVGLALRGDTRVVRLTVALPCALAACALTVGLVAVVVALTVRARSRRRARDRARDGAHARELAAAYDAARTAGRDEQRDQHRRFLARLDHELKNPVTAIRAVAASGAAGAPTPDAWASIDAQSRRLATLVRDLRKLAELETRPLELESVDLPALVREAVDALAATDPGLAARLSLTVTTVPWPVPDVAVDRDLLAVAVDNVLANAAKFSTDGAIEVRLREHDGRAEIEVADAGRGIPAAELPHVCDELARAANARDVPGSGLGLALVATVLRRHGGTVVVRSVEGTGTSVTLALPTATETSGPGT</sequence>
<keyword evidence="5" id="KW-0547">Nucleotide-binding</keyword>
<dbReference type="RefSeq" id="WP_192277418.1">
    <property type="nucleotide sequence ID" value="NZ_JACZDF010000001.1"/>
</dbReference>
<dbReference type="PANTHER" id="PTHR42878:SF7">
    <property type="entry name" value="SENSOR HISTIDINE KINASE GLRK"/>
    <property type="match status" value="1"/>
</dbReference>
<dbReference type="SMART" id="SM00387">
    <property type="entry name" value="HATPase_c"/>
    <property type="match status" value="1"/>
</dbReference>
<dbReference type="SUPFAM" id="SSF47384">
    <property type="entry name" value="Homodimeric domain of signal transducing histidine kinase"/>
    <property type="match status" value="1"/>
</dbReference>
<dbReference type="PANTHER" id="PTHR42878">
    <property type="entry name" value="TWO-COMPONENT HISTIDINE KINASE"/>
    <property type="match status" value="1"/>
</dbReference>
<dbReference type="InterPro" id="IPR050351">
    <property type="entry name" value="BphY/WalK/GraS-like"/>
</dbReference>
<gene>
    <name evidence="13" type="ORF">IGS67_02325</name>
</gene>
<evidence type="ECO:0000313" key="13">
    <source>
        <dbReference type="EMBL" id="MBD9698331.1"/>
    </source>
</evidence>
<reference evidence="13 14" key="1">
    <citation type="submission" date="2020-09" db="EMBL/GenBank/DDBJ databases">
        <title>Flavimobilis rhizosphaerae sp. nov., isolated from rhizosphere soil of Spartina alterniflora.</title>
        <authorList>
            <person name="Hanqin C."/>
        </authorList>
    </citation>
    <scope>NUCLEOTIDE SEQUENCE [LARGE SCALE GENOMIC DNA]</scope>
    <source>
        <strain evidence="13 14">GY 10621</strain>
    </source>
</reference>
<dbReference type="EC" id="2.7.13.3" evidence="3"/>
<dbReference type="SUPFAM" id="SSF55874">
    <property type="entry name" value="ATPase domain of HSP90 chaperone/DNA topoisomerase II/histidine kinase"/>
    <property type="match status" value="1"/>
</dbReference>
<feature type="domain" description="Histidine kinase" evidence="12">
    <location>
        <begin position="149"/>
        <end position="360"/>
    </location>
</feature>
<keyword evidence="7" id="KW-0067">ATP-binding</keyword>
<keyword evidence="11" id="KW-1133">Transmembrane helix</keyword>
<dbReference type="CDD" id="cd00075">
    <property type="entry name" value="HATPase"/>
    <property type="match status" value="1"/>
</dbReference>
<dbReference type="Pfam" id="PF00512">
    <property type="entry name" value="HisKA"/>
    <property type="match status" value="1"/>
</dbReference>
<comment type="catalytic activity">
    <reaction evidence="1">
        <text>ATP + protein L-histidine = ADP + protein N-phospho-L-histidine.</text>
        <dbReference type="EC" id="2.7.13.3"/>
    </reaction>
</comment>
<accession>A0ABR9DMG3</accession>
<evidence type="ECO:0000256" key="7">
    <source>
        <dbReference type="ARBA" id="ARBA00022840"/>
    </source>
</evidence>
<feature type="transmembrane region" description="Helical" evidence="11">
    <location>
        <begin position="79"/>
        <end position="103"/>
    </location>
</feature>
<keyword evidence="11" id="KW-0812">Transmembrane</keyword>
<evidence type="ECO:0000259" key="12">
    <source>
        <dbReference type="PROSITE" id="PS50109"/>
    </source>
</evidence>
<evidence type="ECO:0000256" key="10">
    <source>
        <dbReference type="SAM" id="MobiDB-lite"/>
    </source>
</evidence>
<evidence type="ECO:0000256" key="5">
    <source>
        <dbReference type="ARBA" id="ARBA00022741"/>
    </source>
</evidence>